<dbReference type="AlphaFoldDB" id="A0A9X3EX63"/>
<evidence type="ECO:0000313" key="2">
    <source>
        <dbReference type="EMBL" id="MCY1011812.1"/>
    </source>
</evidence>
<reference evidence="2" key="1">
    <citation type="submission" date="2022-11" db="EMBL/GenBank/DDBJ databases">
        <title>Minimal conservation of predation-associated metabolite biosynthetic gene clusters underscores biosynthetic potential of Myxococcota including descriptions for ten novel species: Archangium lansinium sp. nov., Myxococcus landrumus sp. nov., Nannocystis bai.</title>
        <authorList>
            <person name="Ahearne A."/>
            <person name="Stevens C."/>
            <person name="Phillips K."/>
        </authorList>
    </citation>
    <scope>NUCLEOTIDE SEQUENCE</scope>
    <source>
        <strain evidence="2">Na p29</strain>
    </source>
</reference>
<comment type="caution">
    <text evidence="2">The sequence shown here is derived from an EMBL/GenBank/DDBJ whole genome shotgun (WGS) entry which is preliminary data.</text>
</comment>
<sequence>MLVVSSPVVSVVGPTSLVEVVLVVVSVALASVVAVEVVVEVEVVGASVSPVDGAAVVPVVGSVELAASLPVELPPSSPPQAPANSRDIASIVARVQVMAKNLRGEVNPVLAAGRHGVRMREDGCAGPHARGRARARGCGGGVPPGA</sequence>
<accession>A0A9X3EX63</accession>
<dbReference type="Proteomes" id="UP001150924">
    <property type="component" value="Unassembled WGS sequence"/>
</dbReference>
<organism evidence="2 3">
    <name type="scientific">Nannocystis pusilla</name>
    <dbReference type="NCBI Taxonomy" id="889268"/>
    <lineage>
        <taxon>Bacteria</taxon>
        <taxon>Pseudomonadati</taxon>
        <taxon>Myxococcota</taxon>
        <taxon>Polyangia</taxon>
        <taxon>Nannocystales</taxon>
        <taxon>Nannocystaceae</taxon>
        <taxon>Nannocystis</taxon>
    </lineage>
</organism>
<evidence type="ECO:0000256" key="1">
    <source>
        <dbReference type="SAM" id="MobiDB-lite"/>
    </source>
</evidence>
<feature type="compositionally biased region" description="Gly residues" evidence="1">
    <location>
        <begin position="137"/>
        <end position="146"/>
    </location>
</feature>
<dbReference type="RefSeq" id="WP_267775125.1">
    <property type="nucleotide sequence ID" value="NZ_JAPNKE010000002.1"/>
</dbReference>
<gene>
    <name evidence="2" type="ORF">OV079_40915</name>
</gene>
<proteinExistence type="predicted"/>
<keyword evidence="3" id="KW-1185">Reference proteome</keyword>
<name>A0A9X3EX63_9BACT</name>
<dbReference type="EMBL" id="JAPNKE010000002">
    <property type="protein sequence ID" value="MCY1011812.1"/>
    <property type="molecule type" value="Genomic_DNA"/>
</dbReference>
<evidence type="ECO:0000313" key="3">
    <source>
        <dbReference type="Proteomes" id="UP001150924"/>
    </source>
</evidence>
<feature type="region of interest" description="Disordered" evidence="1">
    <location>
        <begin position="121"/>
        <end position="146"/>
    </location>
</feature>
<protein>
    <submittedName>
        <fullName evidence="2">Uncharacterized protein</fullName>
    </submittedName>
</protein>